<dbReference type="PANTHER" id="PTHR48098">
    <property type="entry name" value="ENTEROCHELIN ESTERASE-RELATED"/>
    <property type="match status" value="1"/>
</dbReference>
<reference evidence="2 3" key="1">
    <citation type="journal article" date="2017" name="Nature">
        <title>Atmospheric trace gases support primary production in Antarctic desert surface soil.</title>
        <authorList>
            <person name="Ji M."/>
            <person name="Greening C."/>
            <person name="Vanwonterghem I."/>
            <person name="Carere C.R."/>
            <person name="Bay S.K."/>
            <person name="Steen J.A."/>
            <person name="Montgomery K."/>
            <person name="Lines T."/>
            <person name="Beardall J."/>
            <person name="van Dorst J."/>
            <person name="Snape I."/>
            <person name="Stott M.B."/>
            <person name="Hugenholtz P."/>
            <person name="Ferrari B.C."/>
        </authorList>
    </citation>
    <scope>NUCLEOTIDE SEQUENCE [LARGE SCALE GENOMIC DNA]</scope>
    <source>
        <strain evidence="2">RRmetagenome_bin12</strain>
    </source>
</reference>
<dbReference type="Pfam" id="PF00756">
    <property type="entry name" value="Esterase"/>
    <property type="match status" value="1"/>
</dbReference>
<dbReference type="AlphaFoldDB" id="A0A2W6ACR8"/>
<accession>A0A934N6C2</accession>
<protein>
    <submittedName>
        <fullName evidence="2">Enterochelin esterase</fullName>
    </submittedName>
</protein>
<dbReference type="SUPFAM" id="SSF53474">
    <property type="entry name" value="alpha/beta-Hydrolases"/>
    <property type="match status" value="1"/>
</dbReference>
<dbReference type="InterPro" id="IPR029058">
    <property type="entry name" value="AB_hydrolase_fold"/>
</dbReference>
<evidence type="ECO:0000313" key="2">
    <source>
        <dbReference type="EMBL" id="PZR83098.1"/>
    </source>
</evidence>
<dbReference type="EMBL" id="JAEKNS010000131">
    <property type="protein sequence ID" value="MBJ7595743.1"/>
    <property type="molecule type" value="Genomic_DNA"/>
</dbReference>
<name>A0A2W6ACR8_9BACT</name>
<dbReference type="Proteomes" id="UP000248724">
    <property type="component" value="Unassembled WGS sequence"/>
</dbReference>
<evidence type="ECO:0000313" key="1">
    <source>
        <dbReference type="EMBL" id="MBJ7595743.1"/>
    </source>
</evidence>
<evidence type="ECO:0000313" key="4">
    <source>
        <dbReference type="Proteomes" id="UP000606991"/>
    </source>
</evidence>
<dbReference type="EMBL" id="QHBU01000046">
    <property type="protein sequence ID" value="PZR83098.1"/>
    <property type="molecule type" value="Genomic_DNA"/>
</dbReference>
<dbReference type="InterPro" id="IPR000801">
    <property type="entry name" value="Esterase-like"/>
</dbReference>
<accession>A0A2W6ACR8</accession>
<organism evidence="2 3">
    <name type="scientific">Candidatus Aeolococcus gillhamiae</name>
    <dbReference type="NCBI Taxonomy" id="3127015"/>
    <lineage>
        <taxon>Bacteria</taxon>
        <taxon>Bacillati</taxon>
        <taxon>Candidatus Dormiibacterota</taxon>
        <taxon>Candidatus Dormibacteria</taxon>
        <taxon>Candidatus Aeolococcales</taxon>
        <taxon>Candidatus Aeolococcaceae</taxon>
        <taxon>Candidatus Aeolococcus</taxon>
    </lineage>
</organism>
<reference evidence="2" key="2">
    <citation type="submission" date="2018-05" db="EMBL/GenBank/DDBJ databases">
        <authorList>
            <person name="Ferrari B."/>
        </authorList>
    </citation>
    <scope>NUCLEOTIDE SEQUENCE</scope>
    <source>
        <strain evidence="2">RRmetagenome_bin12</strain>
    </source>
</reference>
<reference evidence="1 4" key="3">
    <citation type="submission" date="2020-10" db="EMBL/GenBank/DDBJ databases">
        <title>Ca. Dormibacterota MAGs.</title>
        <authorList>
            <person name="Montgomery K."/>
        </authorList>
    </citation>
    <scope>NUCLEOTIDE SEQUENCE [LARGE SCALE GENOMIC DNA]</scope>
    <source>
        <strain evidence="1">SC8812_S17_18</strain>
    </source>
</reference>
<evidence type="ECO:0000313" key="3">
    <source>
        <dbReference type="Proteomes" id="UP000248724"/>
    </source>
</evidence>
<comment type="caution">
    <text evidence="2">The sequence shown here is derived from an EMBL/GenBank/DDBJ whole genome shotgun (WGS) entry which is preliminary data.</text>
</comment>
<dbReference type="Proteomes" id="UP000606991">
    <property type="component" value="Unassembled WGS sequence"/>
</dbReference>
<sequence>MRGRLDELAIDSVALRGNPLNDPSVRPLWVYSPPGEVTSIELPVIYLIQGFTGQLDMWRNRSSQRLTAIELIDELFSDPSVPPCRVAMIDCWTSLGGSQFLDSPATGRYHTYLCEEAIPFVDAHYSTRAHRDHRAISGKSSGGYGAMITPMLRPDLFGGLASHAGDALFELCYWRDVPEVVRALREQYGGSYEGFFADLRGRMPWSRKEDGVLLNMWAMAAAYSADDDGTVRLPFDASTGQMIPEVWERWLAWDPVRMVPRYADALRSLAAIYIDAGTRDEFFLDLGATAFRNALGEIGIAEMHFELFDAGHMSIEYRYPVAMRYLAERISGS</sequence>
<proteinExistence type="predicted"/>
<gene>
    <name evidence="2" type="ORF">DLM65_02730</name>
    <name evidence="1" type="ORF">JF886_12945</name>
</gene>
<dbReference type="Gene3D" id="3.40.50.1820">
    <property type="entry name" value="alpha/beta hydrolase"/>
    <property type="match status" value="1"/>
</dbReference>
<dbReference type="InterPro" id="IPR050583">
    <property type="entry name" value="Mycobacterial_A85_antigen"/>
</dbReference>